<dbReference type="STRING" id="439228.SAMN06295920_106265"/>
<feature type="transmembrane region" description="Helical" evidence="1">
    <location>
        <begin position="213"/>
        <end position="230"/>
    </location>
</feature>
<reference evidence="3" key="1">
    <citation type="submission" date="2017-02" db="EMBL/GenBank/DDBJ databases">
        <authorList>
            <person name="Varghese N."/>
            <person name="Submissions S."/>
        </authorList>
    </citation>
    <scope>NUCLEOTIDE SEQUENCE [LARGE SCALE GENOMIC DNA]</scope>
    <source>
        <strain evidence="3">UM2</strain>
    </source>
</reference>
<dbReference type="Proteomes" id="UP000189818">
    <property type="component" value="Unassembled WGS sequence"/>
</dbReference>
<accession>A0A1T5E8N7</accession>
<proteinExistence type="predicted"/>
<feature type="transmembrane region" description="Helical" evidence="1">
    <location>
        <begin position="242"/>
        <end position="261"/>
    </location>
</feature>
<dbReference type="RefSeq" id="WP_079649009.1">
    <property type="nucleotide sequence ID" value="NZ_FUYM01000006.1"/>
</dbReference>
<dbReference type="AlphaFoldDB" id="A0A1T5E8N7"/>
<evidence type="ECO:0000313" key="3">
    <source>
        <dbReference type="Proteomes" id="UP000189818"/>
    </source>
</evidence>
<feature type="transmembrane region" description="Helical" evidence="1">
    <location>
        <begin position="316"/>
        <end position="332"/>
    </location>
</feature>
<keyword evidence="3" id="KW-1185">Reference proteome</keyword>
<protein>
    <submittedName>
        <fullName evidence="2">Low temperature requirement protein LtrA</fullName>
    </submittedName>
</protein>
<name>A0A1T5E8N7_9SPHN</name>
<dbReference type="InterPro" id="IPR010640">
    <property type="entry name" value="Low_temperature_requirement_A"/>
</dbReference>
<feature type="transmembrane region" description="Helical" evidence="1">
    <location>
        <begin position="344"/>
        <end position="376"/>
    </location>
</feature>
<feature type="transmembrane region" description="Helical" evidence="1">
    <location>
        <begin position="57"/>
        <end position="75"/>
    </location>
</feature>
<dbReference type="PANTHER" id="PTHR36840:SF1">
    <property type="entry name" value="BLL5714 PROTEIN"/>
    <property type="match status" value="1"/>
</dbReference>
<sequence>MTERKRAIRPMHPRDPAEPHRAATALELLFDLVTVIAIAAAAEGLHHAIAEAHAGQGVLRFALAFFAIWWAWMNFTWFASAYDNDDAVFRLLTMVIMAGSLALAAGVDALFRALDIHLVVAGYVVMRLAMVLLWLRAAGADPARRTTNLRYAGGIAVVQLYWVLLVVLGSPGSTAFVPLMLLGFLLELGVPAFAERATTTPWHRHHIVERYGLLTLIVLGEILLGASLALQAAAREAFDVRLVHVALSALVITFAMWWLYFCEEEQLHGSGLRRALLWGYGHLPIFAAGAAVGAGFAVLVDIVAGHAHVPLRVGDMAVAIPLALYMAGLWLVRDRFVLAGPAGLVLPLFALAIVALPFAFPALEAIAALAALAAAIRARLGHRHPGHHG</sequence>
<keyword evidence="1" id="KW-0812">Transmembrane</keyword>
<feature type="transmembrane region" description="Helical" evidence="1">
    <location>
        <begin position="118"/>
        <end position="137"/>
    </location>
</feature>
<keyword evidence="1" id="KW-1133">Transmembrane helix</keyword>
<evidence type="ECO:0000313" key="2">
    <source>
        <dbReference type="EMBL" id="SKB80180.1"/>
    </source>
</evidence>
<evidence type="ECO:0000256" key="1">
    <source>
        <dbReference type="SAM" id="Phobius"/>
    </source>
</evidence>
<organism evidence="2 3">
    <name type="scientific">Rhizorhabdus histidinilytica</name>
    <dbReference type="NCBI Taxonomy" id="439228"/>
    <lineage>
        <taxon>Bacteria</taxon>
        <taxon>Pseudomonadati</taxon>
        <taxon>Pseudomonadota</taxon>
        <taxon>Alphaproteobacteria</taxon>
        <taxon>Sphingomonadales</taxon>
        <taxon>Sphingomonadaceae</taxon>
        <taxon>Rhizorhabdus</taxon>
    </lineage>
</organism>
<gene>
    <name evidence="2" type="ORF">SAMN06295920_106265</name>
</gene>
<keyword evidence="1" id="KW-0472">Membrane</keyword>
<feature type="transmembrane region" description="Helical" evidence="1">
    <location>
        <begin position="281"/>
        <end position="304"/>
    </location>
</feature>
<feature type="transmembrane region" description="Helical" evidence="1">
    <location>
        <begin position="175"/>
        <end position="193"/>
    </location>
</feature>
<dbReference type="EMBL" id="FUYM01000006">
    <property type="protein sequence ID" value="SKB80180.1"/>
    <property type="molecule type" value="Genomic_DNA"/>
</dbReference>
<feature type="transmembrane region" description="Helical" evidence="1">
    <location>
        <begin position="87"/>
        <end position="111"/>
    </location>
</feature>
<dbReference type="OrthoDB" id="7698234at2"/>
<feature type="transmembrane region" description="Helical" evidence="1">
    <location>
        <begin position="149"/>
        <end position="168"/>
    </location>
</feature>
<dbReference type="PANTHER" id="PTHR36840">
    <property type="entry name" value="BLL5714 PROTEIN"/>
    <property type="match status" value="1"/>
</dbReference>
<dbReference type="Pfam" id="PF06772">
    <property type="entry name" value="LtrA"/>
    <property type="match status" value="1"/>
</dbReference>
<feature type="transmembrane region" description="Helical" evidence="1">
    <location>
        <begin position="22"/>
        <end position="45"/>
    </location>
</feature>